<proteinExistence type="inferred from homology"/>
<keyword evidence="2 6" id="KW-0813">Transport</keyword>
<evidence type="ECO:0000313" key="9">
    <source>
        <dbReference type="EMBL" id="KFJ06166.1"/>
    </source>
</evidence>
<evidence type="ECO:0000256" key="7">
    <source>
        <dbReference type="SAM" id="MobiDB-lite"/>
    </source>
</evidence>
<evidence type="ECO:0000256" key="6">
    <source>
        <dbReference type="RuleBase" id="RU000477"/>
    </source>
</evidence>
<evidence type="ECO:0000256" key="8">
    <source>
        <dbReference type="SAM" id="Phobius"/>
    </source>
</evidence>
<keyword evidence="5 8" id="KW-0472">Membrane</keyword>
<feature type="transmembrane region" description="Helical" evidence="8">
    <location>
        <begin position="188"/>
        <end position="207"/>
    </location>
</feature>
<evidence type="ECO:0000256" key="5">
    <source>
        <dbReference type="ARBA" id="ARBA00023136"/>
    </source>
</evidence>
<dbReference type="OrthoDB" id="9807293at2"/>
<feature type="transmembrane region" description="Helical" evidence="8">
    <location>
        <begin position="238"/>
        <end position="258"/>
    </location>
</feature>
<evidence type="ECO:0000256" key="4">
    <source>
        <dbReference type="ARBA" id="ARBA00022989"/>
    </source>
</evidence>
<keyword evidence="3 6" id="KW-0812">Transmembrane</keyword>
<feature type="transmembrane region" description="Helical" evidence="8">
    <location>
        <begin position="21"/>
        <end position="46"/>
    </location>
</feature>
<dbReference type="RefSeq" id="WP_026641863.1">
    <property type="nucleotide sequence ID" value="NZ_JAXEUP010000070.1"/>
</dbReference>
<feature type="compositionally biased region" description="Acidic residues" evidence="7">
    <location>
        <begin position="282"/>
        <end position="300"/>
    </location>
</feature>
<dbReference type="InterPro" id="IPR022357">
    <property type="entry name" value="MIP_CS"/>
</dbReference>
<dbReference type="PRINTS" id="PR00783">
    <property type="entry name" value="MINTRINSICP"/>
</dbReference>
<dbReference type="InterPro" id="IPR034294">
    <property type="entry name" value="Aquaporin_transptr"/>
</dbReference>
<dbReference type="InterPro" id="IPR000425">
    <property type="entry name" value="MIP"/>
</dbReference>
<keyword evidence="4 8" id="KW-1133">Transmembrane helix</keyword>
<feature type="compositionally biased region" description="Polar residues" evidence="7">
    <location>
        <begin position="302"/>
        <end position="312"/>
    </location>
</feature>
<dbReference type="PROSITE" id="PS00221">
    <property type="entry name" value="MIP"/>
    <property type="match status" value="1"/>
</dbReference>
<feature type="transmembrane region" description="Helical" evidence="8">
    <location>
        <begin position="52"/>
        <end position="71"/>
    </location>
</feature>
<dbReference type="GO" id="GO:0005886">
    <property type="term" value="C:plasma membrane"/>
    <property type="evidence" value="ECO:0007669"/>
    <property type="project" value="TreeGrafter"/>
</dbReference>
<evidence type="ECO:0000256" key="3">
    <source>
        <dbReference type="ARBA" id="ARBA00022692"/>
    </source>
</evidence>
<feature type="region of interest" description="Disordered" evidence="7">
    <location>
        <begin position="272"/>
        <end position="331"/>
    </location>
</feature>
<feature type="transmembrane region" description="Helical" evidence="8">
    <location>
        <begin position="151"/>
        <end position="176"/>
    </location>
</feature>
<dbReference type="InterPro" id="IPR023271">
    <property type="entry name" value="Aquaporin-like"/>
</dbReference>
<evidence type="ECO:0000256" key="2">
    <source>
        <dbReference type="ARBA" id="ARBA00022448"/>
    </source>
</evidence>
<accession>A0A087EEG5</accession>
<comment type="similarity">
    <text evidence="6">Belongs to the MIP/aquaporin (TC 1.A.8) family.</text>
</comment>
<dbReference type="Proteomes" id="UP000029080">
    <property type="component" value="Unassembled WGS sequence"/>
</dbReference>
<feature type="transmembrane region" description="Helical" evidence="8">
    <location>
        <begin position="92"/>
        <end position="117"/>
    </location>
</feature>
<dbReference type="EMBL" id="JGZU01000009">
    <property type="protein sequence ID" value="KFJ06166.1"/>
    <property type="molecule type" value="Genomic_DNA"/>
</dbReference>
<protein>
    <submittedName>
        <fullName evidence="9">MIP family major intrinsic protein channel protein</fullName>
    </submittedName>
</protein>
<dbReference type="Pfam" id="PF00230">
    <property type="entry name" value="MIP"/>
    <property type="match status" value="1"/>
</dbReference>
<dbReference type="AlphaFoldDB" id="A0A087EEG5"/>
<comment type="caution">
    <text evidence="9">The sequence shown here is derived from an EMBL/GenBank/DDBJ whole genome shotgun (WGS) entry which is preliminary data.</text>
</comment>
<organism evidence="9 10">
    <name type="scientific">Bifidobacterium tsurumiense</name>
    <dbReference type="NCBI Taxonomy" id="356829"/>
    <lineage>
        <taxon>Bacteria</taxon>
        <taxon>Bacillati</taxon>
        <taxon>Actinomycetota</taxon>
        <taxon>Actinomycetes</taxon>
        <taxon>Bifidobacteriales</taxon>
        <taxon>Bifidobacteriaceae</taxon>
        <taxon>Bifidobacterium</taxon>
    </lineage>
</organism>
<name>A0A087EEG5_9BIFI</name>
<comment type="subcellular location">
    <subcellularLocation>
        <location evidence="1">Membrane</location>
        <topology evidence="1">Multi-pass membrane protein</topology>
    </subcellularLocation>
</comment>
<keyword evidence="10" id="KW-1185">Reference proteome</keyword>
<dbReference type="STRING" id="356829.BITS_1037"/>
<gene>
    <name evidence="9" type="ORF">BITS_1037</name>
</gene>
<dbReference type="PANTHER" id="PTHR19139">
    <property type="entry name" value="AQUAPORIN TRANSPORTER"/>
    <property type="match status" value="1"/>
</dbReference>
<dbReference type="SUPFAM" id="SSF81338">
    <property type="entry name" value="Aquaporin-like"/>
    <property type="match status" value="1"/>
</dbReference>
<dbReference type="GO" id="GO:0015250">
    <property type="term" value="F:water channel activity"/>
    <property type="evidence" value="ECO:0007669"/>
    <property type="project" value="TreeGrafter"/>
</dbReference>
<dbReference type="eggNOG" id="COG0580">
    <property type="taxonomic scope" value="Bacteria"/>
</dbReference>
<dbReference type="PANTHER" id="PTHR19139:SF284">
    <property type="entry name" value="AQUAPORIN"/>
    <property type="match status" value="1"/>
</dbReference>
<reference evidence="9 10" key="1">
    <citation type="submission" date="2014-03" db="EMBL/GenBank/DDBJ databases">
        <title>Genomics of Bifidobacteria.</title>
        <authorList>
            <person name="Ventura M."/>
            <person name="Milani C."/>
            <person name="Lugli G.A."/>
        </authorList>
    </citation>
    <scope>NUCLEOTIDE SEQUENCE [LARGE SCALE GENOMIC DNA]</scope>
    <source>
        <strain evidence="9 10">JCM 13495</strain>
    </source>
</reference>
<sequence>MSESQSRQGAIASQQPLAVRVGAEFAGSFFVCFAIYMMYSISAILFGVNMPFYVLATALAYAAVTAMFSKISGGQINPAVTIASMLTNATAVLDGILYIIAQVLGATAAAAVLRFILPTNDTVTLKTWFSTAVNGFDSASPTYSILSSANINFGVTMAIVAELIAGLIIVGTALRTSGAHCHGAGSHARAWSIGAAYGVATTITYPITGAALNPARSTGIALLGMNADLTQNPVEQLWVFWICPVLAAAIVSLVVIVARMIASNATRPTNAVAVDASQSVEAADETASEETEIADSEDAGTDNGNETTNQAESPVAEDNDGAQADDADATK</sequence>
<evidence type="ECO:0000313" key="10">
    <source>
        <dbReference type="Proteomes" id="UP000029080"/>
    </source>
</evidence>
<evidence type="ECO:0000256" key="1">
    <source>
        <dbReference type="ARBA" id="ARBA00004141"/>
    </source>
</evidence>
<dbReference type="Gene3D" id="1.20.1080.10">
    <property type="entry name" value="Glycerol uptake facilitator protein"/>
    <property type="match status" value="1"/>
</dbReference>
<feature type="compositionally biased region" description="Acidic residues" evidence="7">
    <location>
        <begin position="315"/>
        <end position="331"/>
    </location>
</feature>